<dbReference type="RefSeq" id="XP_009050294.1">
    <property type="nucleotide sequence ID" value="XM_009052046.1"/>
</dbReference>
<keyword evidence="4" id="KW-1185">Reference proteome</keyword>
<evidence type="ECO:0000256" key="1">
    <source>
        <dbReference type="SAM" id="MobiDB-lite"/>
    </source>
</evidence>
<feature type="signal peptide" evidence="2">
    <location>
        <begin position="1"/>
        <end position="23"/>
    </location>
</feature>
<evidence type="ECO:0000256" key="2">
    <source>
        <dbReference type="SAM" id="SignalP"/>
    </source>
</evidence>
<feature type="chain" id="PRO_5004719878" evidence="2">
    <location>
        <begin position="24"/>
        <end position="285"/>
    </location>
</feature>
<proteinExistence type="predicted"/>
<dbReference type="EMBL" id="KB201194">
    <property type="protein sequence ID" value="ESO99014.1"/>
    <property type="molecule type" value="Genomic_DNA"/>
</dbReference>
<dbReference type="GeneID" id="20242587"/>
<keyword evidence="2" id="KW-0732">Signal</keyword>
<dbReference type="KEGG" id="lgi:LOTGIDRAFT_174014"/>
<gene>
    <name evidence="3" type="ORF">LOTGIDRAFT_174014</name>
</gene>
<dbReference type="CTD" id="20242587"/>
<dbReference type="Proteomes" id="UP000030746">
    <property type="component" value="Unassembled WGS sequence"/>
</dbReference>
<dbReference type="AlphaFoldDB" id="V4CB05"/>
<feature type="region of interest" description="Disordered" evidence="1">
    <location>
        <begin position="228"/>
        <end position="285"/>
    </location>
</feature>
<evidence type="ECO:0000313" key="4">
    <source>
        <dbReference type="Proteomes" id="UP000030746"/>
    </source>
</evidence>
<protein>
    <submittedName>
        <fullName evidence="3">Uncharacterized protein</fullName>
    </submittedName>
</protein>
<organism evidence="3 4">
    <name type="scientific">Lottia gigantea</name>
    <name type="common">Giant owl limpet</name>
    <dbReference type="NCBI Taxonomy" id="225164"/>
    <lineage>
        <taxon>Eukaryota</taxon>
        <taxon>Metazoa</taxon>
        <taxon>Spiralia</taxon>
        <taxon>Lophotrochozoa</taxon>
        <taxon>Mollusca</taxon>
        <taxon>Gastropoda</taxon>
        <taxon>Patellogastropoda</taxon>
        <taxon>Lottioidea</taxon>
        <taxon>Lottiidae</taxon>
        <taxon>Lottia</taxon>
    </lineage>
</organism>
<sequence length="285" mass="32968">MMFYGMIFLLLGMKSVLVISTNASEADNVTKSINLQVEYPCKNANSYSKENCSGSTPSIASVNRYFRFVNALKNDIKRIERTYNETHYKICQNAERMNATMDYLNNNKFCEIPLTMVDQDMSHSSPNMRQITKWILWLEEAEKKVGSSEELGYKLHSIGAYAMKIACYQGIKHCIEESDVQDVINCTLPPIVANADPQDLIPISCHVLSHIHNYTQILKRSIRLQMRQAKKNKKKCKKGGKKSRKNRKERNKKARRNCKEGKRRNMSKRKNGTRRGCRKCKNQRN</sequence>
<name>V4CB05_LOTGI</name>
<reference evidence="3 4" key="1">
    <citation type="journal article" date="2013" name="Nature">
        <title>Insights into bilaterian evolution from three spiralian genomes.</title>
        <authorList>
            <person name="Simakov O."/>
            <person name="Marletaz F."/>
            <person name="Cho S.J."/>
            <person name="Edsinger-Gonzales E."/>
            <person name="Havlak P."/>
            <person name="Hellsten U."/>
            <person name="Kuo D.H."/>
            <person name="Larsson T."/>
            <person name="Lv J."/>
            <person name="Arendt D."/>
            <person name="Savage R."/>
            <person name="Osoegawa K."/>
            <person name="de Jong P."/>
            <person name="Grimwood J."/>
            <person name="Chapman J.A."/>
            <person name="Shapiro H."/>
            <person name="Aerts A."/>
            <person name="Otillar R.P."/>
            <person name="Terry A.Y."/>
            <person name="Boore J.L."/>
            <person name="Grigoriev I.V."/>
            <person name="Lindberg D.R."/>
            <person name="Seaver E.C."/>
            <person name="Weisblat D.A."/>
            <person name="Putnam N.H."/>
            <person name="Rokhsar D.S."/>
        </authorList>
    </citation>
    <scope>NUCLEOTIDE SEQUENCE [LARGE SCALE GENOMIC DNA]</scope>
</reference>
<accession>V4CB05</accession>
<evidence type="ECO:0000313" key="3">
    <source>
        <dbReference type="EMBL" id="ESO99014.1"/>
    </source>
</evidence>
<dbReference type="HOGENOM" id="CLU_977563_0_0_1"/>